<sequence length="429" mass="49330">MIYQVMDMSKKLSEFLPKAFHTTWKVALNSNILHVVEKGGRGSGKSSGIAHIIVQLIMRYPVNAVAIRYVDNTIELSIFEQIKWAIEEQGVSKYFKVNKSPMKITYKPRGNYIVFRGAQNPERIKSLKDSRFPFAIAWIEELAEFKTEDDVKTITNSLLRGELADGLFYKFFYSYNPPKRRQSWVNKKYESSFQPENTFVHHSTYKDNPFIAQAFIEEVNATRAKNPKRAEWEYDGKAIGSGVVPFDNLRVIKGCITDEMAANFDNIRNGLDFGYATDPLAFVRWHYDKKKNGIYAIDEIYGVKISNREFANKAKSKGYISDRIAADSAEPKSIAELNSEHGMPRVFGVKKGPDSVEYGEEWLGDLDFICIDPLRTPNIAKEFENIDYQTDKDGNPKPRLEDKDNHTIDATRYAFSEDMDKNNVRFIQY</sequence>
<dbReference type="Proteomes" id="UP000429730">
    <property type="component" value="Unassembled WGS sequence"/>
</dbReference>
<dbReference type="EMBL" id="WVTJ01000040">
    <property type="protein sequence ID" value="MXS53855.1"/>
    <property type="molecule type" value="Genomic_DNA"/>
</dbReference>
<dbReference type="GO" id="GO:0004519">
    <property type="term" value="F:endonuclease activity"/>
    <property type="evidence" value="ECO:0007669"/>
    <property type="project" value="InterPro"/>
</dbReference>
<accession>A0AAP6V9U4</accession>
<dbReference type="Pfam" id="PF04466">
    <property type="entry name" value="Terminase_3"/>
    <property type="match status" value="1"/>
</dbReference>
<evidence type="ECO:0000259" key="2">
    <source>
        <dbReference type="Pfam" id="PF17288"/>
    </source>
</evidence>
<dbReference type="Proteomes" id="UP001173174">
    <property type="component" value="Unassembled WGS sequence"/>
</dbReference>
<dbReference type="NCBIfam" id="TIGR01547">
    <property type="entry name" value="phage_term_2"/>
    <property type="match status" value="1"/>
</dbReference>
<reference evidence="3" key="2">
    <citation type="journal article" date="2023" name="Pathogens">
        <title>Prevalence of Enterococcus spp. and the Whole-Genome Characteristics of Enterococcus faecium and Enterococcus faecalis Strains Isolated from Free-Living Birds in Poland.</title>
        <authorList>
            <person name="Kwit R."/>
            <person name="Zajac M."/>
            <person name="Smialowska-Weglinska A."/>
            <person name="Skarzynska M."/>
            <person name="Bomba A."/>
            <person name="Lalak A."/>
            <person name="Skrzypiec E."/>
            <person name="Wojdat D."/>
            <person name="Koza W."/>
            <person name="Mikos-Wojewoda E."/>
            <person name="Pasim P."/>
            <person name="Skora M."/>
            <person name="Polak M."/>
            <person name="Wiacek J."/>
            <person name="Wasyl D."/>
        </authorList>
    </citation>
    <scope>NUCLEOTIDE SEQUENCE</scope>
    <source>
        <strain evidence="3">691B_2</strain>
    </source>
</reference>
<organism evidence="4 5">
    <name type="scientific">Enterococcus faecalis</name>
    <name type="common">Streptococcus faecalis</name>
    <dbReference type="NCBI Taxonomy" id="1351"/>
    <lineage>
        <taxon>Bacteria</taxon>
        <taxon>Bacillati</taxon>
        <taxon>Bacillota</taxon>
        <taxon>Bacilli</taxon>
        <taxon>Lactobacillales</taxon>
        <taxon>Enterococcaceae</taxon>
        <taxon>Enterococcus</taxon>
    </lineage>
</organism>
<dbReference type="InterPro" id="IPR044269">
    <property type="entry name" value="Terminase_large_su_SPP1-like"/>
</dbReference>
<dbReference type="Gene3D" id="3.30.420.280">
    <property type="match status" value="1"/>
</dbReference>
<protein>
    <submittedName>
        <fullName evidence="4">PBSX family phage terminase large subunit</fullName>
    </submittedName>
</protein>
<dbReference type="AlphaFoldDB" id="A0AAP6V9U4"/>
<evidence type="ECO:0000313" key="4">
    <source>
        <dbReference type="EMBL" id="MXS53855.1"/>
    </source>
</evidence>
<name>A0AAP6V9U4_ENTFL</name>
<dbReference type="PANTHER" id="PTHR39184:SF1">
    <property type="entry name" value="PBSX PHAGE TERMINASE LARGE SUBUNIT"/>
    <property type="match status" value="1"/>
</dbReference>
<dbReference type="HAMAP" id="MF_04145">
    <property type="entry name" value="TERL_SPP1"/>
    <property type="match status" value="1"/>
</dbReference>
<feature type="domain" description="Phage terminase large subunit N-terminal" evidence="1">
    <location>
        <begin position="34"/>
        <end position="237"/>
    </location>
</feature>
<feature type="domain" description="Phage terminase large subunit C-terminal" evidence="2">
    <location>
        <begin position="272"/>
        <end position="416"/>
    </location>
</feature>
<dbReference type="InterPro" id="IPR027417">
    <property type="entry name" value="P-loop_NTPase"/>
</dbReference>
<dbReference type="InterPro" id="IPR035413">
    <property type="entry name" value="Terminase_L_C"/>
</dbReference>
<dbReference type="Pfam" id="PF17288">
    <property type="entry name" value="Terminase_3C"/>
    <property type="match status" value="1"/>
</dbReference>
<reference evidence="4 5" key="1">
    <citation type="submission" date="2019-04" db="EMBL/GenBank/DDBJ databases">
        <title>Step-wise assembly of the neonatal virome modulated by breast feeding.</title>
        <authorList>
            <person name="Liang G."/>
            <person name="Bushman F."/>
        </authorList>
    </citation>
    <scope>NUCLEOTIDE SEQUENCE [LARGE SCALE GENOMIC DNA]</scope>
    <source>
        <strain evidence="4 5">E3754</strain>
    </source>
</reference>
<evidence type="ECO:0000259" key="1">
    <source>
        <dbReference type="Pfam" id="PF04466"/>
    </source>
</evidence>
<evidence type="ECO:0000313" key="5">
    <source>
        <dbReference type="Proteomes" id="UP000429730"/>
    </source>
</evidence>
<dbReference type="EMBL" id="JAREWH010000008">
    <property type="protein sequence ID" value="MDN3192780.1"/>
    <property type="molecule type" value="Genomic_DNA"/>
</dbReference>
<dbReference type="InterPro" id="IPR006437">
    <property type="entry name" value="Phage_terminase_lsu"/>
</dbReference>
<proteinExistence type="inferred from homology"/>
<dbReference type="GO" id="GO:0016887">
    <property type="term" value="F:ATP hydrolysis activity"/>
    <property type="evidence" value="ECO:0007669"/>
    <property type="project" value="InterPro"/>
</dbReference>
<evidence type="ECO:0000313" key="3">
    <source>
        <dbReference type="EMBL" id="MDN3192780.1"/>
    </source>
</evidence>
<gene>
    <name evidence="4" type="ORF">GTI81_14235</name>
    <name evidence="3" type="ORF">P0E79_09840</name>
</gene>
<reference evidence="3" key="3">
    <citation type="submission" date="2023-03" db="EMBL/GenBank/DDBJ databases">
        <authorList>
            <person name="Zajac M."/>
            <person name="Kwit R."/>
            <person name="Wasyl D."/>
        </authorList>
    </citation>
    <scope>NUCLEOTIDE SEQUENCE</scope>
    <source>
        <strain evidence="3">691B_2</strain>
    </source>
</reference>
<dbReference type="InterPro" id="IPR052380">
    <property type="entry name" value="Viral_DNA_packaging_terminase"/>
</dbReference>
<dbReference type="InterPro" id="IPR035412">
    <property type="entry name" value="Terminase_L_N"/>
</dbReference>
<dbReference type="RefSeq" id="WP_002393615.1">
    <property type="nucleotide sequence ID" value="NZ_AP027302.1"/>
</dbReference>
<comment type="caution">
    <text evidence="4">The sequence shown here is derived from an EMBL/GenBank/DDBJ whole genome shotgun (WGS) entry which is preliminary data.</text>
</comment>
<dbReference type="PANTHER" id="PTHR39184">
    <property type="match status" value="1"/>
</dbReference>
<dbReference type="GO" id="GO:0005524">
    <property type="term" value="F:ATP binding"/>
    <property type="evidence" value="ECO:0007669"/>
    <property type="project" value="InterPro"/>
</dbReference>
<dbReference type="Gene3D" id="3.40.50.300">
    <property type="entry name" value="P-loop containing nucleotide triphosphate hydrolases"/>
    <property type="match status" value="1"/>
</dbReference>